<feature type="chain" id="PRO_5047189464" evidence="1">
    <location>
        <begin position="31"/>
        <end position="124"/>
    </location>
</feature>
<reference evidence="2 3" key="1">
    <citation type="submission" date="2019-12" db="EMBL/GenBank/DDBJ databases">
        <title>Genomic-based taxomic classification of the family Erythrobacteraceae.</title>
        <authorList>
            <person name="Xu L."/>
        </authorList>
    </citation>
    <scope>NUCLEOTIDE SEQUENCE [LARGE SCALE GENOMIC DNA]</scope>
    <source>
        <strain evidence="2 3">H32</strain>
    </source>
</reference>
<sequence length="124" mass="13098">MKFGKFAAAAGAALASMAMTLAAQSAPAEAQGELSKMLAGRVAGPAEDCIMLRPVSRLIVVENSALVFRSGDTLWVNTTTSPDALREADRFDFTAFGQRLCSSDKVSGRQGPLDLVAFVPYRKG</sequence>
<accession>A0ABW9UXN0</accession>
<name>A0ABW9UXN0_9SPHN</name>
<keyword evidence="3" id="KW-1185">Reference proteome</keyword>
<comment type="caution">
    <text evidence="2">The sequence shown here is derived from an EMBL/GenBank/DDBJ whole genome shotgun (WGS) entry which is preliminary data.</text>
</comment>
<proteinExistence type="predicted"/>
<evidence type="ECO:0000256" key="1">
    <source>
        <dbReference type="SAM" id="SignalP"/>
    </source>
</evidence>
<protein>
    <submittedName>
        <fullName evidence="2">Uncharacterized protein</fullName>
    </submittedName>
</protein>
<keyword evidence="1" id="KW-0732">Signal</keyword>
<gene>
    <name evidence="2" type="ORF">GRI72_12145</name>
</gene>
<dbReference type="EMBL" id="WTYO01000005">
    <property type="protein sequence ID" value="MXO69571.1"/>
    <property type="molecule type" value="Genomic_DNA"/>
</dbReference>
<evidence type="ECO:0000313" key="3">
    <source>
        <dbReference type="Proteomes" id="UP000444401"/>
    </source>
</evidence>
<dbReference type="Proteomes" id="UP000444401">
    <property type="component" value="Unassembled WGS sequence"/>
</dbReference>
<dbReference type="RefSeq" id="WP_160734176.1">
    <property type="nucleotide sequence ID" value="NZ_WTYO01000005.1"/>
</dbReference>
<organism evidence="2 3">
    <name type="scientific">Pelagerythrobacter marinus</name>
    <dbReference type="NCBI Taxonomy" id="538382"/>
    <lineage>
        <taxon>Bacteria</taxon>
        <taxon>Pseudomonadati</taxon>
        <taxon>Pseudomonadota</taxon>
        <taxon>Alphaproteobacteria</taxon>
        <taxon>Sphingomonadales</taxon>
        <taxon>Erythrobacteraceae</taxon>
        <taxon>Pelagerythrobacter</taxon>
    </lineage>
</organism>
<evidence type="ECO:0000313" key="2">
    <source>
        <dbReference type="EMBL" id="MXO69571.1"/>
    </source>
</evidence>
<feature type="signal peptide" evidence="1">
    <location>
        <begin position="1"/>
        <end position="30"/>
    </location>
</feature>